<evidence type="ECO:0000313" key="2">
    <source>
        <dbReference type="Proteomes" id="UP000828941"/>
    </source>
</evidence>
<accession>A0ACB9NLZ1</accession>
<dbReference type="Proteomes" id="UP000828941">
    <property type="component" value="Chromosome 6"/>
</dbReference>
<evidence type="ECO:0000313" key="1">
    <source>
        <dbReference type="EMBL" id="KAI4337252.1"/>
    </source>
</evidence>
<comment type="caution">
    <text evidence="1">The sequence shown here is derived from an EMBL/GenBank/DDBJ whole genome shotgun (WGS) entry which is preliminary data.</text>
</comment>
<sequence>MASPEKGLEDQLNEAGNKLLDPPQSLDELLPLLDQIENCLSKVEQSPSKSMQSALSPSLKALISNQLLKHSNVDVTVAVAACISEITRITAPEAPYDDEQMKEVFQLIVSSFENLFDTSSQSYKKRTSILETVAKVRSCVVMLDLECDALILEMFQHFFKAVRECQPENVFSAVETIMTLVLEESEDIPLELLSPILDSVKKENEESLPFAHKLGEKVLERCATKLRPYLVQAVKSLDISLDDYSTILASICQEESGNLDQNDATSKHVEDESKSAKEDSTQVAKEEAREAAPSEQVDPAGDRSPKSVMSNGIAQAGEDDSLADSKSLKKLEDDIVRSSQSKEMNNSSSEEPNNLKTGKVDTKEQKPEQANKRKGGRKSSASTKLAEPSESSAVVKEKETGKSLDSKSHGKDIPSSPQEGHSIEAAGPSENDKEIHSKVSSPKEVDDESEVAPSPSPSESLRDDRSKKSGRTKKKDSMFKEGTVPTEDVPKKESEGTSDSEAKPTRRLAKRAIGGTSDGKKTVVDTNKKGSGTTGDLEMKRQSAKKVESIKISGGSSSKLPEDKNKRRSRGKAISAKDEDKEMVSSPKTVSKSTKNEQDSEETPKTSSKRKRTSGKENVSNIKEYDEGIVGSRVKVWWPKDRMSYEGVVDSFDPVKKKHKIMYDDGDEEILNLKKETFEIIEDESDKEGQEEGNNHESPNASAEMPPKKKGKTSAGDSTKQGKMDVSSKSGGGASSSKSKGASTKAGRKTKVNSKSKDSKTVGKSEDEVSRKSKDHTSKSGSSKSVDTSARMSKSKNSDTPKTSKSKDDDVSTPKPSAKSKQETLRSGKSKQETSNASKGKPSKGGRKSNVNGTGKMKSGSSKAKDDENSEDSTKAAEDTKSKTPNSPKTQGTEAKTGKKRRRGQN</sequence>
<reference evidence="1 2" key="1">
    <citation type="journal article" date="2022" name="DNA Res.">
        <title>Chromosomal-level genome assembly of the orchid tree Bauhinia variegata (Leguminosae; Cercidoideae) supports the allotetraploid origin hypothesis of Bauhinia.</title>
        <authorList>
            <person name="Zhong Y."/>
            <person name="Chen Y."/>
            <person name="Zheng D."/>
            <person name="Pang J."/>
            <person name="Liu Y."/>
            <person name="Luo S."/>
            <person name="Meng S."/>
            <person name="Qian L."/>
            <person name="Wei D."/>
            <person name="Dai S."/>
            <person name="Zhou R."/>
        </authorList>
    </citation>
    <scope>NUCLEOTIDE SEQUENCE [LARGE SCALE GENOMIC DNA]</scope>
    <source>
        <strain evidence="1">BV-YZ2020</strain>
    </source>
</reference>
<protein>
    <submittedName>
        <fullName evidence="1">Uncharacterized protein</fullName>
    </submittedName>
</protein>
<gene>
    <name evidence="1" type="ORF">L6164_015693</name>
</gene>
<dbReference type="EMBL" id="CM039431">
    <property type="protein sequence ID" value="KAI4337252.1"/>
    <property type="molecule type" value="Genomic_DNA"/>
</dbReference>
<name>A0ACB9NLZ1_BAUVA</name>
<keyword evidence="2" id="KW-1185">Reference proteome</keyword>
<proteinExistence type="predicted"/>
<organism evidence="1 2">
    <name type="scientific">Bauhinia variegata</name>
    <name type="common">Purple orchid tree</name>
    <name type="synonym">Phanera variegata</name>
    <dbReference type="NCBI Taxonomy" id="167791"/>
    <lineage>
        <taxon>Eukaryota</taxon>
        <taxon>Viridiplantae</taxon>
        <taxon>Streptophyta</taxon>
        <taxon>Embryophyta</taxon>
        <taxon>Tracheophyta</taxon>
        <taxon>Spermatophyta</taxon>
        <taxon>Magnoliopsida</taxon>
        <taxon>eudicotyledons</taxon>
        <taxon>Gunneridae</taxon>
        <taxon>Pentapetalae</taxon>
        <taxon>rosids</taxon>
        <taxon>fabids</taxon>
        <taxon>Fabales</taxon>
        <taxon>Fabaceae</taxon>
        <taxon>Cercidoideae</taxon>
        <taxon>Cercideae</taxon>
        <taxon>Bauhiniinae</taxon>
        <taxon>Bauhinia</taxon>
    </lineage>
</organism>